<organism evidence="1 2">
    <name type="scientific">Panagrolaimus sp. JU765</name>
    <dbReference type="NCBI Taxonomy" id="591449"/>
    <lineage>
        <taxon>Eukaryota</taxon>
        <taxon>Metazoa</taxon>
        <taxon>Ecdysozoa</taxon>
        <taxon>Nematoda</taxon>
        <taxon>Chromadorea</taxon>
        <taxon>Rhabditida</taxon>
        <taxon>Tylenchina</taxon>
        <taxon>Panagrolaimomorpha</taxon>
        <taxon>Panagrolaimoidea</taxon>
        <taxon>Panagrolaimidae</taxon>
        <taxon>Panagrolaimus</taxon>
    </lineage>
</organism>
<name>A0AC34R072_9BILA</name>
<dbReference type="Proteomes" id="UP000887576">
    <property type="component" value="Unplaced"/>
</dbReference>
<evidence type="ECO:0000313" key="1">
    <source>
        <dbReference type="Proteomes" id="UP000887576"/>
    </source>
</evidence>
<evidence type="ECO:0000313" key="2">
    <source>
        <dbReference type="WBParaSite" id="JU765_v2.g2171.t1"/>
    </source>
</evidence>
<dbReference type="WBParaSite" id="JU765_v2.g2171.t1">
    <property type="protein sequence ID" value="JU765_v2.g2171.t1"/>
    <property type="gene ID" value="JU765_v2.g2171"/>
</dbReference>
<reference evidence="2" key="1">
    <citation type="submission" date="2022-11" db="UniProtKB">
        <authorList>
            <consortium name="WormBaseParasite"/>
        </authorList>
    </citation>
    <scope>IDENTIFICATION</scope>
</reference>
<sequence>MSEDADGGPDVYEASYDFPPPYSVNGTRHPMNQEEFDAKYGYHRPDHRHGIVTRRCIKLTRRYWKPFTSPKNFLSTVISFFPILRWLPKYDWKRNLTYDFLGGLTVGVMHVPQSIAYALLAKVPPVVGLYTSLFPALLYMLFGTSMHNSIGSFAVVSLMAGKSVTKLCHEPLIDGDNGTLEDGLQD</sequence>
<accession>A0AC34R072</accession>
<proteinExistence type="predicted"/>
<protein>
    <submittedName>
        <fullName evidence="2">SLC26A/SulP transporter domain-containing protein</fullName>
    </submittedName>
</protein>